<feature type="region of interest" description="Disordered" evidence="2">
    <location>
        <begin position="511"/>
        <end position="542"/>
    </location>
</feature>
<feature type="compositionally biased region" description="Acidic residues" evidence="2">
    <location>
        <begin position="585"/>
        <end position="602"/>
    </location>
</feature>
<dbReference type="PANTHER" id="PTHR46401">
    <property type="entry name" value="GLYCOSYLTRANSFERASE WBBK-RELATED"/>
    <property type="match status" value="1"/>
</dbReference>
<dbReference type="EMBL" id="CALNXK010000347">
    <property type="protein sequence ID" value="CAH3183239.1"/>
    <property type="molecule type" value="Genomic_DNA"/>
</dbReference>
<feature type="compositionally biased region" description="Low complexity" evidence="2">
    <location>
        <begin position="631"/>
        <end position="653"/>
    </location>
</feature>
<dbReference type="Gene3D" id="3.40.50.2000">
    <property type="entry name" value="Glycogen Phosphorylase B"/>
    <property type="match status" value="1"/>
</dbReference>
<evidence type="ECO:0000313" key="5">
    <source>
        <dbReference type="Proteomes" id="UP001159405"/>
    </source>
</evidence>
<gene>
    <name evidence="4" type="ORF">PLOB_00028158</name>
</gene>
<evidence type="ECO:0000256" key="2">
    <source>
        <dbReference type="SAM" id="MobiDB-lite"/>
    </source>
</evidence>
<organism evidence="4 5">
    <name type="scientific">Porites lobata</name>
    <dbReference type="NCBI Taxonomy" id="104759"/>
    <lineage>
        <taxon>Eukaryota</taxon>
        <taxon>Metazoa</taxon>
        <taxon>Cnidaria</taxon>
        <taxon>Anthozoa</taxon>
        <taxon>Hexacorallia</taxon>
        <taxon>Scleractinia</taxon>
        <taxon>Fungiina</taxon>
        <taxon>Poritidae</taxon>
        <taxon>Porites</taxon>
    </lineage>
</organism>
<keyword evidence="5" id="KW-1185">Reference proteome</keyword>
<evidence type="ECO:0000313" key="4">
    <source>
        <dbReference type="EMBL" id="CAH3183239.1"/>
    </source>
</evidence>
<dbReference type="PANTHER" id="PTHR46401:SF2">
    <property type="entry name" value="GLYCOSYLTRANSFERASE WBBK-RELATED"/>
    <property type="match status" value="1"/>
</dbReference>
<feature type="domain" description="TRADD-like N-terminal" evidence="3">
    <location>
        <begin position="369"/>
        <end position="414"/>
    </location>
</feature>
<proteinExistence type="predicted"/>
<reference evidence="4 5" key="1">
    <citation type="submission" date="2022-05" db="EMBL/GenBank/DDBJ databases">
        <authorList>
            <consortium name="Genoscope - CEA"/>
            <person name="William W."/>
        </authorList>
    </citation>
    <scope>NUCLEOTIDE SEQUENCE [LARGE SCALE GENOMIC DNA]</scope>
</reference>
<evidence type="ECO:0000259" key="3">
    <source>
        <dbReference type="Pfam" id="PF20694"/>
    </source>
</evidence>
<dbReference type="InterPro" id="IPR049341">
    <property type="entry name" value="TRADD-like_N"/>
</dbReference>
<feature type="compositionally biased region" description="Basic and acidic residues" evidence="2">
    <location>
        <begin position="654"/>
        <end position="666"/>
    </location>
</feature>
<feature type="non-terminal residue" evidence="4">
    <location>
        <position position="680"/>
    </location>
</feature>
<evidence type="ECO:0000256" key="1">
    <source>
        <dbReference type="ARBA" id="ARBA00022679"/>
    </source>
</evidence>
<dbReference type="CDD" id="cd03801">
    <property type="entry name" value="GT4_PimA-like"/>
    <property type="match status" value="1"/>
</dbReference>
<feature type="region of interest" description="Disordered" evidence="2">
    <location>
        <begin position="575"/>
        <end position="680"/>
    </location>
</feature>
<comment type="caution">
    <text evidence="4">The sequence shown here is derived from an EMBL/GenBank/DDBJ whole genome shotgun (WGS) entry which is preliminary data.</text>
</comment>
<sequence length="680" mass="74825">MYKSHTDAISRGEKKHQAEVKLCEKADQVVAVGPKLAEAFSGYLRSCGKDQDVLNLTPGVFSEFADVKQATEERKTFIVLAFGDSEDFQLKGYDIAAKAIAELKNGPQDYKLLFVGAQGGEEKTVKDLLLQQGIDHSQLRVRCSNESREQLARLFCEADLAIMPSRTEGFGLTALEALSAGLPVLVSGNSGLGEALKKVPYGSSSVVESENPKDWAKAISAVRQKDRQVRLEESKILSENYSRKYNWQDHCNTLVGIMRNISRGSVASNEQNLSVTATMDCQLNEEPSHSMKLLDKGENLDIRIDCDASEQGGASSTQNVNREENVRPKIYPSTQEVMNLIAAECFKTIDPSNREELNGFCQYLSNIRQLLIVDKKIGSLIITVQCNSLQILDRLWEDYCAGHLQEVAQRYLVTKDILKELGVDEVQLTVTINEEEYRACRKLLLRHEGLTNSSVEYKSQPRKQFGPARRAITVLSGDYASEAACTGGNGSFGSGLSGANEYVFCKQEQEEKSSSSSEAESVNDITEIENLKSDDESSSVLYDNDDFEEEIVEEIDEEFPSDANSTLAAAGGALSVSSRNVVAEGEYDDDSFEDDSGDEEREDDRTEPKSASAGSGTSDEEDKDLVQCLQHSVSGSEADSDSVSSHRSFNRSESGNERNSEYHSDGDKDDETSAGSDYNE</sequence>
<accession>A0ABN8RYQ9</accession>
<dbReference type="SUPFAM" id="SSF53756">
    <property type="entry name" value="UDP-Glycosyltransferase/glycogen phosphorylase"/>
    <property type="match status" value="1"/>
</dbReference>
<dbReference type="Proteomes" id="UP001159405">
    <property type="component" value="Unassembled WGS sequence"/>
</dbReference>
<protein>
    <recommendedName>
        <fullName evidence="3">TRADD-like N-terminal domain-containing protein</fullName>
    </recommendedName>
</protein>
<name>A0ABN8RYQ9_9CNID</name>
<dbReference type="Pfam" id="PF20706">
    <property type="entry name" value="GT4-conflict"/>
    <property type="match status" value="1"/>
</dbReference>
<dbReference type="Pfam" id="PF20694">
    <property type="entry name" value="TRADD-like_N"/>
    <property type="match status" value="1"/>
</dbReference>
<keyword evidence="1" id="KW-0808">Transferase</keyword>